<name>A0A2S5TKS9_9GAMM</name>
<dbReference type="GO" id="GO:0000976">
    <property type="term" value="F:transcription cis-regulatory region binding"/>
    <property type="evidence" value="ECO:0007669"/>
    <property type="project" value="TreeGrafter"/>
</dbReference>
<dbReference type="EMBL" id="PSNW01000001">
    <property type="protein sequence ID" value="PPE75596.1"/>
    <property type="molecule type" value="Genomic_DNA"/>
</dbReference>
<dbReference type="Pfam" id="PF12625">
    <property type="entry name" value="Arabinose_bd"/>
    <property type="match status" value="1"/>
</dbReference>
<sequence>MAILAPPPVRRETALRHSAYHFAPKPACPMKLPPDINQPSIPVSYLQLLVEIMAERGVGQEQLLAGVPLDAALLSQPEARMSAFQWTLLAMNGIRLSGDPGLGYEYGLRMRPTSHGFLGYATMSCPSMQEAMEITIRYVQARQRNFTMALRQDAGHGAIELREKHPIPVLRSFFIENILLGLARGGSAILGMELRDFEGAEIWFDWPEPPYHAAYRERLPPIRFNQPANLLRFPLRYLALRPVLADPHASKQAIALCERELAQAGGLQEGVGLRVCGELALRPEGGYPGVDAVAASLHMSGRSLKRKLQAEGTSYLALLEEIRQRDAFQLLRHSTLELQDIAARLGYTNPANFTRAFRKWTGDSPSVYRRRLLEEQAAG</sequence>
<dbReference type="InterPro" id="IPR009057">
    <property type="entry name" value="Homeodomain-like_sf"/>
</dbReference>
<gene>
    <name evidence="5" type="ORF">C3942_01505</name>
</gene>
<dbReference type="Gene3D" id="1.10.10.60">
    <property type="entry name" value="Homeodomain-like"/>
    <property type="match status" value="1"/>
</dbReference>
<dbReference type="GO" id="GO:0003700">
    <property type="term" value="F:DNA-binding transcription factor activity"/>
    <property type="evidence" value="ECO:0007669"/>
    <property type="project" value="InterPro"/>
</dbReference>
<keyword evidence="1" id="KW-0805">Transcription regulation</keyword>
<dbReference type="SUPFAM" id="SSF46689">
    <property type="entry name" value="Homeodomain-like"/>
    <property type="match status" value="1"/>
</dbReference>
<keyword evidence="3" id="KW-0804">Transcription</keyword>
<dbReference type="InterPro" id="IPR018060">
    <property type="entry name" value="HTH_AraC"/>
</dbReference>
<dbReference type="Proteomes" id="UP000238220">
    <property type="component" value="Unassembled WGS sequence"/>
</dbReference>
<dbReference type="SMART" id="SM00342">
    <property type="entry name" value="HTH_ARAC"/>
    <property type="match status" value="1"/>
</dbReference>
<dbReference type="InterPro" id="IPR020449">
    <property type="entry name" value="Tscrpt_reg_AraC-type_HTH"/>
</dbReference>
<protein>
    <submittedName>
        <fullName evidence="5">AraC family transcriptional regulator</fullName>
    </submittedName>
</protein>
<evidence type="ECO:0000256" key="1">
    <source>
        <dbReference type="ARBA" id="ARBA00023015"/>
    </source>
</evidence>
<dbReference type="PANTHER" id="PTHR47894">
    <property type="entry name" value="HTH-TYPE TRANSCRIPTIONAL REGULATOR GADX"/>
    <property type="match status" value="1"/>
</dbReference>
<dbReference type="GO" id="GO:0005829">
    <property type="term" value="C:cytosol"/>
    <property type="evidence" value="ECO:0007669"/>
    <property type="project" value="TreeGrafter"/>
</dbReference>
<dbReference type="PROSITE" id="PS01124">
    <property type="entry name" value="HTH_ARAC_FAMILY_2"/>
    <property type="match status" value="1"/>
</dbReference>
<dbReference type="PRINTS" id="PR00032">
    <property type="entry name" value="HTHARAC"/>
</dbReference>
<keyword evidence="2" id="KW-0238">DNA-binding</keyword>
<reference evidence="5 6" key="1">
    <citation type="submission" date="2018-02" db="EMBL/GenBank/DDBJ databases">
        <title>Genome sequencing of Solimonas sp. HR-BB.</title>
        <authorList>
            <person name="Lee Y."/>
            <person name="Jeon C.O."/>
        </authorList>
    </citation>
    <scope>NUCLEOTIDE SEQUENCE [LARGE SCALE GENOMIC DNA]</scope>
    <source>
        <strain evidence="5 6">HR-BB</strain>
    </source>
</reference>
<evidence type="ECO:0000313" key="5">
    <source>
        <dbReference type="EMBL" id="PPE75596.1"/>
    </source>
</evidence>
<dbReference type="InterPro" id="IPR032687">
    <property type="entry name" value="AraC-type_N"/>
</dbReference>
<dbReference type="OrthoDB" id="5582699at2"/>
<evidence type="ECO:0000256" key="3">
    <source>
        <dbReference type="ARBA" id="ARBA00023163"/>
    </source>
</evidence>
<dbReference type="Pfam" id="PF12833">
    <property type="entry name" value="HTH_18"/>
    <property type="match status" value="1"/>
</dbReference>
<evidence type="ECO:0000259" key="4">
    <source>
        <dbReference type="PROSITE" id="PS01124"/>
    </source>
</evidence>
<dbReference type="AlphaFoldDB" id="A0A2S5TKS9"/>
<feature type="domain" description="HTH araC/xylS-type" evidence="4">
    <location>
        <begin position="290"/>
        <end position="371"/>
    </location>
</feature>
<dbReference type="PANTHER" id="PTHR47894:SF1">
    <property type="entry name" value="HTH-TYPE TRANSCRIPTIONAL REGULATOR VQSM"/>
    <property type="match status" value="1"/>
</dbReference>
<accession>A0A2S5TKS9</accession>
<proteinExistence type="predicted"/>
<organism evidence="5 6">
    <name type="scientific">Solimonas fluminis</name>
    <dbReference type="NCBI Taxonomy" id="2086571"/>
    <lineage>
        <taxon>Bacteria</taxon>
        <taxon>Pseudomonadati</taxon>
        <taxon>Pseudomonadota</taxon>
        <taxon>Gammaproteobacteria</taxon>
        <taxon>Nevskiales</taxon>
        <taxon>Nevskiaceae</taxon>
        <taxon>Solimonas</taxon>
    </lineage>
</organism>
<evidence type="ECO:0000313" key="6">
    <source>
        <dbReference type="Proteomes" id="UP000238220"/>
    </source>
</evidence>
<evidence type="ECO:0000256" key="2">
    <source>
        <dbReference type="ARBA" id="ARBA00023125"/>
    </source>
</evidence>
<comment type="caution">
    <text evidence="5">The sequence shown here is derived from an EMBL/GenBank/DDBJ whole genome shotgun (WGS) entry which is preliminary data.</text>
</comment>
<keyword evidence="6" id="KW-1185">Reference proteome</keyword>